<evidence type="ECO:0000313" key="4">
    <source>
        <dbReference type="Proteomes" id="UP000559987"/>
    </source>
</evidence>
<keyword evidence="1" id="KW-1133">Transmembrane helix</keyword>
<evidence type="ECO:0000313" key="3">
    <source>
        <dbReference type="EMBL" id="MBB3170122.1"/>
    </source>
</evidence>
<dbReference type="InterPro" id="IPR013362">
    <property type="entry name" value="Pilus_4_PilV"/>
</dbReference>
<dbReference type="NCBIfam" id="TIGR02523">
    <property type="entry name" value="type_IV_pilV"/>
    <property type="match status" value="1"/>
</dbReference>
<dbReference type="AlphaFoldDB" id="A0A839UQK4"/>
<dbReference type="InterPro" id="IPR054402">
    <property type="entry name" value="Tt1218-like_dom"/>
</dbReference>
<dbReference type="Pfam" id="PF07963">
    <property type="entry name" value="N_methyl"/>
    <property type="match status" value="1"/>
</dbReference>
<dbReference type="EMBL" id="JACHXZ010000005">
    <property type="protein sequence ID" value="MBB3170122.1"/>
    <property type="molecule type" value="Genomic_DNA"/>
</dbReference>
<organism evidence="3 4">
    <name type="scientific">Simiduia aestuariiviva</name>
    <dbReference type="NCBI Taxonomy" id="1510459"/>
    <lineage>
        <taxon>Bacteria</taxon>
        <taxon>Pseudomonadati</taxon>
        <taxon>Pseudomonadota</taxon>
        <taxon>Gammaproteobacteria</taxon>
        <taxon>Cellvibrionales</taxon>
        <taxon>Cellvibrionaceae</taxon>
        <taxon>Simiduia</taxon>
    </lineage>
</organism>
<reference evidence="3 4" key="1">
    <citation type="submission" date="2020-08" db="EMBL/GenBank/DDBJ databases">
        <title>Genomic Encyclopedia of Type Strains, Phase III (KMG-III): the genomes of soil and plant-associated and newly described type strains.</title>
        <authorList>
            <person name="Whitman W."/>
        </authorList>
    </citation>
    <scope>NUCLEOTIDE SEQUENCE [LARGE SCALE GENOMIC DNA]</scope>
    <source>
        <strain evidence="3 4">CECT 8571</strain>
    </source>
</reference>
<keyword evidence="4" id="KW-1185">Reference proteome</keyword>
<dbReference type="Proteomes" id="UP000559987">
    <property type="component" value="Unassembled WGS sequence"/>
</dbReference>
<evidence type="ECO:0000256" key="1">
    <source>
        <dbReference type="SAM" id="Phobius"/>
    </source>
</evidence>
<evidence type="ECO:0000259" key="2">
    <source>
        <dbReference type="Pfam" id="PF22150"/>
    </source>
</evidence>
<feature type="transmembrane region" description="Helical" evidence="1">
    <location>
        <begin position="12"/>
        <end position="33"/>
    </location>
</feature>
<dbReference type="RefSeq" id="WP_183911620.1">
    <property type="nucleotide sequence ID" value="NZ_JACHXZ010000005.1"/>
</dbReference>
<keyword evidence="1" id="KW-0812">Transmembrane</keyword>
<dbReference type="InterPro" id="IPR012902">
    <property type="entry name" value="N_methyl_site"/>
</dbReference>
<comment type="caution">
    <text evidence="3">The sequence shown here is derived from an EMBL/GenBank/DDBJ whole genome shotgun (WGS) entry which is preliminary data.</text>
</comment>
<name>A0A839UQK4_9GAMM</name>
<keyword evidence="1" id="KW-0472">Membrane</keyword>
<dbReference type="Pfam" id="PF22150">
    <property type="entry name" value="Tt1218-like"/>
    <property type="match status" value="1"/>
</dbReference>
<protein>
    <submittedName>
        <fullName evidence="3">Type IV pilus assembly protein PilV</fullName>
    </submittedName>
</protein>
<sequence length="154" mass="16535">MQKQRGVTLIEILVTVAIMAVGLLGLGAMQLIGLKNINNSQYRTQASLLAYDMAERMRSNPVAVKAGAYDAVSASVSKPSCTICSTSDMAQLDVYEWHAMIAEDIEKGGLPASAKGEVAKNGNQWDVTISWDEQTRDSSGGSVKKLDLTLSVRL</sequence>
<feature type="domain" description="Type IV pilin Tt1218-like" evidence="2">
    <location>
        <begin position="28"/>
        <end position="95"/>
    </location>
</feature>
<accession>A0A839UQK4</accession>
<proteinExistence type="predicted"/>
<dbReference type="NCBIfam" id="TIGR02532">
    <property type="entry name" value="IV_pilin_GFxxxE"/>
    <property type="match status" value="1"/>
</dbReference>
<gene>
    <name evidence="3" type="ORF">FHS30_003339</name>
</gene>